<proteinExistence type="predicted"/>
<dbReference type="Pfam" id="PF01734">
    <property type="entry name" value="Patatin"/>
    <property type="match status" value="1"/>
</dbReference>
<evidence type="ECO:0000259" key="5">
    <source>
        <dbReference type="PROSITE" id="PS51635"/>
    </source>
</evidence>
<dbReference type="PANTHER" id="PTHR14226:SF25">
    <property type="entry name" value="PHOSPHOESTERASE"/>
    <property type="match status" value="1"/>
</dbReference>
<reference evidence="6" key="2">
    <citation type="journal article" date="2021" name="PeerJ">
        <title>Extensive microbial diversity within the chicken gut microbiome revealed by metagenomics and culture.</title>
        <authorList>
            <person name="Gilroy R."/>
            <person name="Ravi A."/>
            <person name="Getino M."/>
            <person name="Pursley I."/>
            <person name="Horton D.L."/>
            <person name="Alikhan N.F."/>
            <person name="Baker D."/>
            <person name="Gharbi K."/>
            <person name="Hall N."/>
            <person name="Watson M."/>
            <person name="Adriaenssens E.M."/>
            <person name="Foster-Nyarko E."/>
            <person name="Jarju S."/>
            <person name="Secka A."/>
            <person name="Antonio M."/>
            <person name="Oren A."/>
            <person name="Chaudhuri R.R."/>
            <person name="La Ragione R."/>
            <person name="Hildebrand F."/>
            <person name="Pallen M.J."/>
        </authorList>
    </citation>
    <scope>NUCLEOTIDE SEQUENCE</scope>
    <source>
        <strain evidence="6">10532</strain>
    </source>
</reference>
<reference evidence="6" key="1">
    <citation type="submission" date="2020-10" db="EMBL/GenBank/DDBJ databases">
        <authorList>
            <person name="Gilroy R."/>
        </authorList>
    </citation>
    <scope>NUCLEOTIDE SEQUENCE</scope>
    <source>
        <strain evidence="6">10532</strain>
    </source>
</reference>
<feature type="domain" description="PNPLA" evidence="5">
    <location>
        <begin position="6"/>
        <end position="174"/>
    </location>
</feature>
<dbReference type="EMBL" id="JADIMM010000108">
    <property type="protein sequence ID" value="MBO8458407.1"/>
    <property type="molecule type" value="Genomic_DNA"/>
</dbReference>
<keyword evidence="3 4" id="KW-0443">Lipid metabolism</keyword>
<evidence type="ECO:0000256" key="3">
    <source>
        <dbReference type="ARBA" id="ARBA00023098"/>
    </source>
</evidence>
<feature type="short sequence motif" description="GXGXXG" evidence="4">
    <location>
        <begin position="10"/>
        <end position="15"/>
    </location>
</feature>
<dbReference type="InterPro" id="IPR002641">
    <property type="entry name" value="PNPLA_dom"/>
</dbReference>
<feature type="active site" description="Proton acceptor" evidence="4">
    <location>
        <position position="161"/>
    </location>
</feature>
<dbReference type="Proteomes" id="UP000823638">
    <property type="component" value="Unassembled WGS sequence"/>
</dbReference>
<dbReference type="SUPFAM" id="SSF52151">
    <property type="entry name" value="FabD/lysophospholipase-like"/>
    <property type="match status" value="1"/>
</dbReference>
<evidence type="ECO:0000313" key="6">
    <source>
        <dbReference type="EMBL" id="MBO8458407.1"/>
    </source>
</evidence>
<dbReference type="InterPro" id="IPR016035">
    <property type="entry name" value="Acyl_Trfase/lysoPLipase"/>
</dbReference>
<evidence type="ECO:0000256" key="2">
    <source>
        <dbReference type="ARBA" id="ARBA00022963"/>
    </source>
</evidence>
<organism evidence="6 7">
    <name type="scientific">Candidatus Gallitreponema excrementavium</name>
    <dbReference type="NCBI Taxonomy" id="2840840"/>
    <lineage>
        <taxon>Bacteria</taxon>
        <taxon>Pseudomonadati</taxon>
        <taxon>Spirochaetota</taxon>
        <taxon>Spirochaetia</taxon>
        <taxon>Spirochaetales</taxon>
        <taxon>Candidatus Gallitreponema</taxon>
    </lineage>
</organism>
<dbReference type="Pfam" id="PF19890">
    <property type="entry name" value="DUF6363"/>
    <property type="match status" value="1"/>
</dbReference>
<dbReference type="GO" id="GO:0016042">
    <property type="term" value="P:lipid catabolic process"/>
    <property type="evidence" value="ECO:0007669"/>
    <property type="project" value="UniProtKB-UniRule"/>
</dbReference>
<keyword evidence="2 4" id="KW-0442">Lipid degradation</keyword>
<evidence type="ECO:0000256" key="1">
    <source>
        <dbReference type="ARBA" id="ARBA00022801"/>
    </source>
</evidence>
<sequence length="293" mass="33351">MSRVSLIIEGGGMRGLFSAGVLDFFIQRNLYFNNVYGVSAGACHGLSYISKQFDRARRVNINYVKNPGYSGIAAFLREATFFGFDYIFNKIPRREPIDWYNFFNNQNPERKFYITVTDSQTGTPGYFSPSTPEEAIQWLRASSSLPIIGKPVKYKGRIWFDGGISDSIPLEKAESQGHTKHVIILTREKGYVKPPLSKTEKRLLKLLYSKYPALISASENRHIKYNGTLEKIARLEAEGRAFVYRPSGEIPVGRLTKNVKKLESLYREGYEQACSKEKNLKNFLEQNNGALQN</sequence>
<name>A0A9D9HQJ7_9SPIR</name>
<dbReference type="CDD" id="cd07208">
    <property type="entry name" value="Pat_hypo_Ecoli_yjju_like"/>
    <property type="match status" value="1"/>
</dbReference>
<dbReference type="InterPro" id="IPR037483">
    <property type="entry name" value="YjjU-like"/>
</dbReference>
<accession>A0A9D9HQJ7</accession>
<feature type="short sequence motif" description="DGA/G" evidence="4">
    <location>
        <begin position="161"/>
        <end position="163"/>
    </location>
</feature>
<keyword evidence="1 4" id="KW-0378">Hydrolase</keyword>
<evidence type="ECO:0000313" key="7">
    <source>
        <dbReference type="Proteomes" id="UP000823638"/>
    </source>
</evidence>
<evidence type="ECO:0000256" key="4">
    <source>
        <dbReference type="PROSITE-ProRule" id="PRU01161"/>
    </source>
</evidence>
<dbReference type="InterPro" id="IPR050301">
    <property type="entry name" value="NTE"/>
</dbReference>
<dbReference type="PANTHER" id="PTHR14226">
    <property type="entry name" value="NEUROPATHY TARGET ESTERASE/SWISS CHEESE D.MELANOGASTER"/>
    <property type="match status" value="1"/>
</dbReference>
<feature type="active site" description="Nucleophile" evidence="4">
    <location>
        <position position="39"/>
    </location>
</feature>
<protein>
    <submittedName>
        <fullName evidence="6">Patatin family protein</fullName>
    </submittedName>
</protein>
<dbReference type="GO" id="GO:0016787">
    <property type="term" value="F:hydrolase activity"/>
    <property type="evidence" value="ECO:0007669"/>
    <property type="project" value="UniProtKB-UniRule"/>
</dbReference>
<feature type="short sequence motif" description="GXSXG" evidence="4">
    <location>
        <begin position="37"/>
        <end position="41"/>
    </location>
</feature>
<dbReference type="AlphaFoldDB" id="A0A9D9HQJ7"/>
<comment type="caution">
    <text evidence="6">The sequence shown here is derived from an EMBL/GenBank/DDBJ whole genome shotgun (WGS) entry which is preliminary data.</text>
</comment>
<gene>
    <name evidence="6" type="ORF">IAA81_09325</name>
</gene>
<dbReference type="PROSITE" id="PS51635">
    <property type="entry name" value="PNPLA"/>
    <property type="match status" value="1"/>
</dbReference>
<dbReference type="Gene3D" id="3.40.1090.10">
    <property type="entry name" value="Cytosolic phospholipase A2 catalytic domain"/>
    <property type="match status" value="2"/>
</dbReference>
<dbReference type="InterPro" id="IPR045943">
    <property type="entry name" value="DUF6363"/>
</dbReference>